<comment type="caution">
    <text evidence="1">The sequence shown here is derived from an EMBL/GenBank/DDBJ whole genome shotgun (WGS) entry which is preliminary data.</text>
</comment>
<dbReference type="Proteomes" id="UP000600865">
    <property type="component" value="Unassembled WGS sequence"/>
</dbReference>
<proteinExistence type="predicted"/>
<organism evidence="1 2">
    <name type="scientific">Litorimonas cladophorae</name>
    <dbReference type="NCBI Taxonomy" id="1220491"/>
    <lineage>
        <taxon>Bacteria</taxon>
        <taxon>Pseudomonadati</taxon>
        <taxon>Pseudomonadota</taxon>
        <taxon>Alphaproteobacteria</taxon>
        <taxon>Maricaulales</taxon>
        <taxon>Robiginitomaculaceae</taxon>
    </lineage>
</organism>
<gene>
    <name evidence="1" type="ORF">GCM10011309_27130</name>
</gene>
<sequence length="60" mass="6529">MATPNYGQLRRAVTNADVQIIIDDLELKVTNAERSAMGLPPLKILFENQAPIEAGVTHPS</sequence>
<name>A0A918NJL0_9PROT</name>
<accession>A0A918NJL0</accession>
<dbReference type="AlphaFoldDB" id="A0A918NJL0"/>
<reference evidence="1 2" key="1">
    <citation type="journal article" date="2014" name="Int. J. Syst. Evol. Microbiol.">
        <title>Complete genome sequence of Corynebacterium casei LMG S-19264T (=DSM 44701T), isolated from a smear-ripened cheese.</title>
        <authorList>
            <consortium name="US DOE Joint Genome Institute (JGI-PGF)"/>
            <person name="Walter F."/>
            <person name="Albersmeier A."/>
            <person name="Kalinowski J."/>
            <person name="Ruckert C."/>
        </authorList>
    </citation>
    <scope>NUCLEOTIDE SEQUENCE [LARGE SCALE GENOMIC DNA]</scope>
    <source>
        <strain evidence="1 2">KCTC 23968</strain>
    </source>
</reference>
<evidence type="ECO:0000313" key="1">
    <source>
        <dbReference type="EMBL" id="GGX75474.1"/>
    </source>
</evidence>
<evidence type="ECO:0000313" key="2">
    <source>
        <dbReference type="Proteomes" id="UP000600865"/>
    </source>
</evidence>
<dbReference type="RefSeq" id="WP_189587087.1">
    <property type="nucleotide sequence ID" value="NZ_BMYV01000003.1"/>
</dbReference>
<keyword evidence="2" id="KW-1185">Reference proteome</keyword>
<protein>
    <submittedName>
        <fullName evidence="1">Uncharacterized protein</fullName>
    </submittedName>
</protein>
<dbReference type="EMBL" id="BMYV01000003">
    <property type="protein sequence ID" value="GGX75474.1"/>
    <property type="molecule type" value="Genomic_DNA"/>
</dbReference>